<sequence>MRGVSPACASVAASDVGILGQRPHARRCVVYICLNFGPDIAIARVRRRSGRRGAAALSITRHIDSCSLYPIASQRL</sequence>
<dbReference type="AlphaFoldDB" id="A0A4C1TI79"/>
<proteinExistence type="predicted"/>
<name>A0A4C1TI79_EUMVA</name>
<dbReference type="EMBL" id="BGZK01000062">
    <property type="protein sequence ID" value="GBP14223.1"/>
    <property type="molecule type" value="Genomic_DNA"/>
</dbReference>
<comment type="caution">
    <text evidence="1">The sequence shown here is derived from an EMBL/GenBank/DDBJ whole genome shotgun (WGS) entry which is preliminary data.</text>
</comment>
<evidence type="ECO:0000313" key="1">
    <source>
        <dbReference type="EMBL" id="GBP14223.1"/>
    </source>
</evidence>
<protein>
    <submittedName>
        <fullName evidence="1">Uncharacterized protein</fullName>
    </submittedName>
</protein>
<organism evidence="1 2">
    <name type="scientific">Eumeta variegata</name>
    <name type="common">Bagworm moth</name>
    <name type="synonym">Eumeta japonica</name>
    <dbReference type="NCBI Taxonomy" id="151549"/>
    <lineage>
        <taxon>Eukaryota</taxon>
        <taxon>Metazoa</taxon>
        <taxon>Ecdysozoa</taxon>
        <taxon>Arthropoda</taxon>
        <taxon>Hexapoda</taxon>
        <taxon>Insecta</taxon>
        <taxon>Pterygota</taxon>
        <taxon>Neoptera</taxon>
        <taxon>Endopterygota</taxon>
        <taxon>Lepidoptera</taxon>
        <taxon>Glossata</taxon>
        <taxon>Ditrysia</taxon>
        <taxon>Tineoidea</taxon>
        <taxon>Psychidae</taxon>
        <taxon>Oiketicinae</taxon>
        <taxon>Eumeta</taxon>
    </lineage>
</organism>
<accession>A0A4C1TI79</accession>
<keyword evidence="2" id="KW-1185">Reference proteome</keyword>
<reference evidence="1 2" key="1">
    <citation type="journal article" date="2019" name="Commun. Biol.">
        <title>The bagworm genome reveals a unique fibroin gene that provides high tensile strength.</title>
        <authorList>
            <person name="Kono N."/>
            <person name="Nakamura H."/>
            <person name="Ohtoshi R."/>
            <person name="Tomita M."/>
            <person name="Numata K."/>
            <person name="Arakawa K."/>
        </authorList>
    </citation>
    <scope>NUCLEOTIDE SEQUENCE [LARGE SCALE GENOMIC DNA]</scope>
</reference>
<gene>
    <name evidence="1" type="ORF">EVAR_7649_1</name>
</gene>
<evidence type="ECO:0000313" key="2">
    <source>
        <dbReference type="Proteomes" id="UP000299102"/>
    </source>
</evidence>
<dbReference type="Proteomes" id="UP000299102">
    <property type="component" value="Unassembled WGS sequence"/>
</dbReference>